<evidence type="ECO:0000313" key="2">
    <source>
        <dbReference type="Proteomes" id="UP001443914"/>
    </source>
</evidence>
<dbReference type="AlphaFoldDB" id="A0AAW1IG01"/>
<protein>
    <submittedName>
        <fullName evidence="1">Uncharacterized protein</fullName>
    </submittedName>
</protein>
<evidence type="ECO:0000313" key="1">
    <source>
        <dbReference type="EMBL" id="KAK9688917.1"/>
    </source>
</evidence>
<dbReference type="EMBL" id="JBDFQZ010000009">
    <property type="protein sequence ID" value="KAK9688917.1"/>
    <property type="molecule type" value="Genomic_DNA"/>
</dbReference>
<accession>A0AAW1IG01</accession>
<gene>
    <name evidence="1" type="ORF">RND81_09G021600</name>
</gene>
<organism evidence="1 2">
    <name type="scientific">Saponaria officinalis</name>
    <name type="common">Common soapwort</name>
    <name type="synonym">Lychnis saponaria</name>
    <dbReference type="NCBI Taxonomy" id="3572"/>
    <lineage>
        <taxon>Eukaryota</taxon>
        <taxon>Viridiplantae</taxon>
        <taxon>Streptophyta</taxon>
        <taxon>Embryophyta</taxon>
        <taxon>Tracheophyta</taxon>
        <taxon>Spermatophyta</taxon>
        <taxon>Magnoliopsida</taxon>
        <taxon>eudicotyledons</taxon>
        <taxon>Gunneridae</taxon>
        <taxon>Pentapetalae</taxon>
        <taxon>Caryophyllales</taxon>
        <taxon>Caryophyllaceae</taxon>
        <taxon>Caryophylleae</taxon>
        <taxon>Saponaria</taxon>
    </lineage>
</organism>
<sequence>MINCTRQVFRFRGGFFRDDDDDSGEYMVYGVISKVRSYFGTCKKTAKTDATYQDLIRTDYTVLRWIIHFLSESTARCVSYVTSSKQLWEELNERYNKSNAPLLFK</sequence>
<proteinExistence type="predicted"/>
<dbReference type="PANTHER" id="PTHR37610">
    <property type="entry name" value="CCHC-TYPE DOMAIN-CONTAINING PROTEIN"/>
    <property type="match status" value="1"/>
</dbReference>
<dbReference type="Proteomes" id="UP001443914">
    <property type="component" value="Unassembled WGS sequence"/>
</dbReference>
<reference evidence="1" key="1">
    <citation type="submission" date="2024-03" db="EMBL/GenBank/DDBJ databases">
        <title>WGS assembly of Saponaria officinalis var. Norfolk2.</title>
        <authorList>
            <person name="Jenkins J."/>
            <person name="Shu S."/>
            <person name="Grimwood J."/>
            <person name="Barry K."/>
            <person name="Goodstein D."/>
            <person name="Schmutz J."/>
            <person name="Leebens-Mack J."/>
            <person name="Osbourn A."/>
        </authorList>
    </citation>
    <scope>NUCLEOTIDE SEQUENCE [LARGE SCALE GENOMIC DNA]</scope>
    <source>
        <strain evidence="1">JIC</strain>
    </source>
</reference>
<dbReference type="PANTHER" id="PTHR37610:SF40">
    <property type="entry name" value="OS01G0909600 PROTEIN"/>
    <property type="match status" value="1"/>
</dbReference>
<name>A0AAW1IG01_SAPOF</name>
<comment type="caution">
    <text evidence="1">The sequence shown here is derived from an EMBL/GenBank/DDBJ whole genome shotgun (WGS) entry which is preliminary data.</text>
</comment>
<keyword evidence="2" id="KW-1185">Reference proteome</keyword>